<evidence type="ECO:0000313" key="4">
    <source>
        <dbReference type="Proteomes" id="UP000285575"/>
    </source>
</evidence>
<dbReference type="OrthoDB" id="9149069at2"/>
<dbReference type="AlphaFoldDB" id="A0A437RRX1"/>
<protein>
    <submittedName>
        <fullName evidence="3">DUF4397 domain-containing protein</fullName>
    </submittedName>
</protein>
<dbReference type="Proteomes" id="UP000285575">
    <property type="component" value="Unassembled WGS sequence"/>
</dbReference>
<keyword evidence="1" id="KW-0732">Signal</keyword>
<evidence type="ECO:0000256" key="1">
    <source>
        <dbReference type="SAM" id="SignalP"/>
    </source>
</evidence>
<feature type="domain" description="DUF4397" evidence="2">
    <location>
        <begin position="30"/>
        <end position="143"/>
    </location>
</feature>
<sequence>MTLFRWTATLALAAAALLAACGGGADRTKAQVRLVNASSGYTQLDLRVDNEVRQAGVSYGNAASYVEADPGKAFTLHSAGNSTSLLSFTPSVSARKHYTVLAYGASGAARQVLLDDNAGAPETNRALLRVVNAAPDAGALDVYLTGTDDTLAASVPQQAAAAVDAVGAWLTLNSGGYRLRVTAAGSKTDLRLDVAALTLGSRQVATLVLTPTTGGVLVQALLLTQQGEITTLAPTQARVRLASGLSSAGSAGLRVGGTALFANVTAPAVTNYTLVSAGARETIVTVNGTVVSTTTQTLAVGSDYTVLVYGSPSGTPAVALLPDNNTLPTDRTRAKLRLVNGVQGLTGTLSMSADFSPVADGVDAGKASVYELVDATTTGRLSVVAAGTALPLFETTEQTFVAASNYTVFLVGSPTAPVGIVRKDR</sequence>
<name>A0A437RRX1_9BURK</name>
<dbReference type="Pfam" id="PF14344">
    <property type="entry name" value="DUF4397"/>
    <property type="match status" value="2"/>
</dbReference>
<organism evidence="3 4">
    <name type="scientific">Rubrivivax rivuli</name>
    <dbReference type="NCBI Taxonomy" id="1862385"/>
    <lineage>
        <taxon>Bacteria</taxon>
        <taxon>Pseudomonadati</taxon>
        <taxon>Pseudomonadota</taxon>
        <taxon>Betaproteobacteria</taxon>
        <taxon>Burkholderiales</taxon>
        <taxon>Sphaerotilaceae</taxon>
        <taxon>Rubrivivax</taxon>
    </lineage>
</organism>
<dbReference type="RefSeq" id="WP_128227071.1">
    <property type="nucleotide sequence ID" value="NZ_SACR01000001.1"/>
</dbReference>
<dbReference type="EMBL" id="SACR01000001">
    <property type="protein sequence ID" value="RVU49435.1"/>
    <property type="molecule type" value="Genomic_DNA"/>
</dbReference>
<reference evidence="3 4" key="1">
    <citation type="submission" date="2019-01" db="EMBL/GenBank/DDBJ databases">
        <authorList>
            <person name="Chen W.-M."/>
        </authorList>
    </citation>
    <scope>NUCLEOTIDE SEQUENCE [LARGE SCALE GENOMIC DNA]</scope>
    <source>
        <strain evidence="3 4">KYPY4</strain>
    </source>
</reference>
<evidence type="ECO:0000313" key="3">
    <source>
        <dbReference type="EMBL" id="RVU49435.1"/>
    </source>
</evidence>
<gene>
    <name evidence="3" type="ORF">EOE66_02355</name>
</gene>
<evidence type="ECO:0000259" key="2">
    <source>
        <dbReference type="Pfam" id="PF14344"/>
    </source>
</evidence>
<dbReference type="InterPro" id="IPR025510">
    <property type="entry name" value="DUF4397"/>
</dbReference>
<proteinExistence type="predicted"/>
<keyword evidence="4" id="KW-1185">Reference proteome</keyword>
<dbReference type="PROSITE" id="PS51257">
    <property type="entry name" value="PROKAR_LIPOPROTEIN"/>
    <property type="match status" value="1"/>
</dbReference>
<comment type="caution">
    <text evidence="3">The sequence shown here is derived from an EMBL/GenBank/DDBJ whole genome shotgun (WGS) entry which is preliminary data.</text>
</comment>
<feature type="chain" id="PRO_5019439945" evidence="1">
    <location>
        <begin position="26"/>
        <end position="425"/>
    </location>
</feature>
<accession>A0A437RRX1</accession>
<feature type="domain" description="DUF4397" evidence="2">
    <location>
        <begin position="237"/>
        <end position="340"/>
    </location>
</feature>
<feature type="signal peptide" evidence="1">
    <location>
        <begin position="1"/>
        <end position="25"/>
    </location>
</feature>